<sequence length="321" mass="35851">MIYAIYAGVFFSVLLLLVGLYLLFFGKSAQIQHRMEKIRTSDVENYAEERGENQNIPRNELFLSKLSRIGFIGRIYQKNKDTLTKAHLPLKPEELFGISVLLSGSVGVLLFITKVPIFMGIIIMVILYMIPGLYVRMAKVSRGKKLNNQLPEALSILSNGLRAGLSFTQSMLVAGKEMEDPIAYEFNKIVRDNSLGKPIDEALSDFSKRTEDEDIDIFVTAILIQRQVGGNLSEILDVLANTIRDRIKLRGDIKTITAQSKMSAVVVGGIPFVLVLILNFVNPNFILPLFNTFIGNILIGVVLIMQTVGVLILMKIIKVKM</sequence>
<name>A0A1G8RAJ2_9CLOT</name>
<dbReference type="EMBL" id="FNDZ01000008">
    <property type="protein sequence ID" value="SDJ14032.1"/>
    <property type="molecule type" value="Genomic_DNA"/>
</dbReference>
<dbReference type="InterPro" id="IPR042094">
    <property type="entry name" value="T2SS_GspF_sf"/>
</dbReference>
<keyword evidence="5 6" id="KW-0472">Membrane</keyword>
<keyword evidence="3 6" id="KW-0812">Transmembrane</keyword>
<feature type="transmembrane region" description="Helical" evidence="6">
    <location>
        <begin position="6"/>
        <end position="25"/>
    </location>
</feature>
<evidence type="ECO:0000313" key="9">
    <source>
        <dbReference type="Proteomes" id="UP000183255"/>
    </source>
</evidence>
<feature type="transmembrane region" description="Helical" evidence="6">
    <location>
        <begin position="95"/>
        <end position="112"/>
    </location>
</feature>
<feature type="transmembrane region" description="Helical" evidence="6">
    <location>
        <begin position="293"/>
        <end position="314"/>
    </location>
</feature>
<evidence type="ECO:0000256" key="2">
    <source>
        <dbReference type="ARBA" id="ARBA00022475"/>
    </source>
</evidence>
<feature type="transmembrane region" description="Helical" evidence="6">
    <location>
        <begin position="262"/>
        <end position="281"/>
    </location>
</feature>
<accession>A0A1G8RAJ2</accession>
<evidence type="ECO:0000259" key="7">
    <source>
        <dbReference type="Pfam" id="PF00482"/>
    </source>
</evidence>
<keyword evidence="2" id="KW-1003">Cell membrane</keyword>
<evidence type="ECO:0000313" key="8">
    <source>
        <dbReference type="EMBL" id="SDJ14032.1"/>
    </source>
</evidence>
<evidence type="ECO:0000256" key="5">
    <source>
        <dbReference type="ARBA" id="ARBA00023136"/>
    </source>
</evidence>
<organism evidence="8 9">
    <name type="scientific">Proteiniclasticum ruminis</name>
    <dbReference type="NCBI Taxonomy" id="398199"/>
    <lineage>
        <taxon>Bacteria</taxon>
        <taxon>Bacillati</taxon>
        <taxon>Bacillota</taxon>
        <taxon>Clostridia</taxon>
        <taxon>Eubacteriales</taxon>
        <taxon>Clostridiaceae</taxon>
        <taxon>Proteiniclasticum</taxon>
    </lineage>
</organism>
<evidence type="ECO:0000256" key="3">
    <source>
        <dbReference type="ARBA" id="ARBA00022692"/>
    </source>
</evidence>
<gene>
    <name evidence="8" type="ORF">SAMN05421804_10840</name>
</gene>
<protein>
    <submittedName>
        <fullName evidence="8">Tight adherence protein B</fullName>
    </submittedName>
</protein>
<dbReference type="Gene3D" id="1.20.81.30">
    <property type="entry name" value="Type II secretion system (T2SS), domain F"/>
    <property type="match status" value="1"/>
</dbReference>
<evidence type="ECO:0000256" key="4">
    <source>
        <dbReference type="ARBA" id="ARBA00022989"/>
    </source>
</evidence>
<comment type="subcellular location">
    <subcellularLocation>
        <location evidence="1">Cell membrane</location>
        <topology evidence="1">Multi-pass membrane protein</topology>
    </subcellularLocation>
</comment>
<evidence type="ECO:0000256" key="1">
    <source>
        <dbReference type="ARBA" id="ARBA00004651"/>
    </source>
</evidence>
<dbReference type="AlphaFoldDB" id="A0A1G8RAJ2"/>
<proteinExistence type="predicted"/>
<dbReference type="InterPro" id="IPR018076">
    <property type="entry name" value="T2SS_GspF_dom"/>
</dbReference>
<dbReference type="PANTHER" id="PTHR35007">
    <property type="entry name" value="INTEGRAL MEMBRANE PROTEIN-RELATED"/>
    <property type="match status" value="1"/>
</dbReference>
<dbReference type="GO" id="GO:0005886">
    <property type="term" value="C:plasma membrane"/>
    <property type="evidence" value="ECO:0007669"/>
    <property type="project" value="UniProtKB-SubCell"/>
</dbReference>
<reference evidence="8 9" key="1">
    <citation type="submission" date="2016-10" db="EMBL/GenBank/DDBJ databases">
        <authorList>
            <person name="de Groot N.N."/>
        </authorList>
    </citation>
    <scope>NUCLEOTIDE SEQUENCE [LARGE SCALE GENOMIC DNA]</scope>
    <source>
        <strain evidence="8 9">CGMCC 1.5058</strain>
    </source>
</reference>
<feature type="domain" description="Type II secretion system protein GspF" evidence="7">
    <location>
        <begin position="154"/>
        <end position="278"/>
    </location>
</feature>
<dbReference type="Proteomes" id="UP000183255">
    <property type="component" value="Unassembled WGS sequence"/>
</dbReference>
<dbReference type="Pfam" id="PF00482">
    <property type="entry name" value="T2SSF"/>
    <property type="match status" value="1"/>
</dbReference>
<dbReference type="PANTHER" id="PTHR35007:SF1">
    <property type="entry name" value="PILUS ASSEMBLY PROTEIN"/>
    <property type="match status" value="1"/>
</dbReference>
<keyword evidence="4 6" id="KW-1133">Transmembrane helix</keyword>
<feature type="transmembrane region" description="Helical" evidence="6">
    <location>
        <begin position="118"/>
        <end position="135"/>
    </location>
</feature>
<evidence type="ECO:0000256" key="6">
    <source>
        <dbReference type="SAM" id="Phobius"/>
    </source>
</evidence>
<dbReference type="RefSeq" id="WP_031577270.1">
    <property type="nucleotide sequence ID" value="NZ_FNDZ01000008.1"/>
</dbReference>